<evidence type="ECO:0000313" key="1">
    <source>
        <dbReference type="EMBL" id="CUO53038.1"/>
    </source>
</evidence>
<accession>A0A174FVZ0</accession>
<dbReference type="STRING" id="39482.ERS852491_02479"/>
<organism evidence="1 2">
    <name type="scientific">Faecalicatena contorta</name>
    <dbReference type="NCBI Taxonomy" id="39482"/>
    <lineage>
        <taxon>Bacteria</taxon>
        <taxon>Bacillati</taxon>
        <taxon>Bacillota</taxon>
        <taxon>Clostridia</taxon>
        <taxon>Lachnospirales</taxon>
        <taxon>Lachnospiraceae</taxon>
        <taxon>Faecalicatena</taxon>
    </lineage>
</organism>
<reference evidence="1 2" key="1">
    <citation type="submission" date="2015-09" db="EMBL/GenBank/DDBJ databases">
        <authorList>
            <consortium name="Pathogen Informatics"/>
        </authorList>
    </citation>
    <scope>NUCLEOTIDE SEQUENCE [LARGE SCALE GENOMIC DNA]</scope>
    <source>
        <strain evidence="1 2">2789STDY5834876</strain>
    </source>
</reference>
<name>A0A174FVZ0_9FIRM</name>
<sequence>MTNKQFKERYQYIKENVREWRREGADDDTVTRHLVACVTACAGTEYALTYTEDQLQQIFDLRHREVQSDETQNA</sequence>
<evidence type="ECO:0000313" key="2">
    <source>
        <dbReference type="Proteomes" id="UP000095544"/>
    </source>
</evidence>
<dbReference type="Proteomes" id="UP000095544">
    <property type="component" value="Unassembled WGS sequence"/>
</dbReference>
<dbReference type="AlphaFoldDB" id="A0A174FVZ0"/>
<gene>
    <name evidence="1" type="ORF">ERS852491_02479</name>
</gene>
<proteinExistence type="predicted"/>
<dbReference type="EMBL" id="CYZU01000022">
    <property type="protein sequence ID" value="CUO53038.1"/>
    <property type="molecule type" value="Genomic_DNA"/>
</dbReference>
<protein>
    <submittedName>
        <fullName evidence="1">Uncharacterized protein</fullName>
    </submittedName>
</protein>
<dbReference type="RefSeq" id="WP_055153366.1">
    <property type="nucleotide sequence ID" value="NZ_CYZU01000022.1"/>
</dbReference>